<organism evidence="1">
    <name type="scientific">viral metagenome</name>
    <dbReference type="NCBI Taxonomy" id="1070528"/>
    <lineage>
        <taxon>unclassified sequences</taxon>
        <taxon>metagenomes</taxon>
        <taxon>organismal metagenomes</taxon>
    </lineage>
</organism>
<sequence>MGELENKLYNLKLEETYDIYIDVPIKEILINYTTLLNYYVIYSIENIKSKNVNIFNKGFSLISNVFITILMYSRSLNTTIHHTQKAILYYIEYISQITDKDETMFFNLTLKDAIVYVYTKTIYDINESVRSTFTMTKYENRLFNILHVLIQNYNNIILFLTKVDSFSEKEILDKKEVLLNIHLLFNEHILKYYNNIHSPLVEPNIKKIEKCINDLHRNNIKELNIEDILYTINNELN</sequence>
<name>A0A6C0AXD8_9ZZZZ</name>
<dbReference type="AlphaFoldDB" id="A0A6C0AXD8"/>
<evidence type="ECO:0000313" key="1">
    <source>
        <dbReference type="EMBL" id="QHS84196.1"/>
    </source>
</evidence>
<protein>
    <submittedName>
        <fullName evidence="1">Uncharacterized protein</fullName>
    </submittedName>
</protein>
<dbReference type="EMBL" id="MN738774">
    <property type="protein sequence ID" value="QHS84196.1"/>
    <property type="molecule type" value="Genomic_DNA"/>
</dbReference>
<accession>A0A6C0AXD8</accession>
<proteinExistence type="predicted"/>
<reference evidence="1" key="1">
    <citation type="journal article" date="2020" name="Nature">
        <title>Giant virus diversity and host interactions through global metagenomics.</title>
        <authorList>
            <person name="Schulz F."/>
            <person name="Roux S."/>
            <person name="Paez-Espino D."/>
            <person name="Jungbluth S."/>
            <person name="Walsh D.A."/>
            <person name="Denef V.J."/>
            <person name="McMahon K.D."/>
            <person name="Konstantinidis K.T."/>
            <person name="Eloe-Fadrosh E.A."/>
            <person name="Kyrpides N.C."/>
            <person name="Woyke T."/>
        </authorList>
    </citation>
    <scope>NUCLEOTIDE SEQUENCE</scope>
    <source>
        <strain evidence="1">GVMAG-S-ERX555965-48</strain>
    </source>
</reference>